<protein>
    <submittedName>
        <fullName evidence="7">3 (2)-bisphosphate nucleotidase</fullName>
    </submittedName>
</protein>
<dbReference type="GO" id="GO:0046872">
    <property type="term" value="F:metal ion binding"/>
    <property type="evidence" value="ECO:0007669"/>
    <property type="project" value="UniProtKB-KW"/>
</dbReference>
<evidence type="ECO:0000256" key="6">
    <source>
        <dbReference type="PIRSR" id="PIRSR600760-2"/>
    </source>
</evidence>
<comment type="caution">
    <text evidence="7">The sequence shown here is derived from an EMBL/GenBank/DDBJ whole genome shotgun (WGS) entry which is preliminary data.</text>
</comment>
<evidence type="ECO:0000313" key="7">
    <source>
        <dbReference type="EMBL" id="KOO30438.1"/>
    </source>
</evidence>
<dbReference type="Pfam" id="PF00459">
    <property type="entry name" value="Inositol_P"/>
    <property type="match status" value="1"/>
</dbReference>
<dbReference type="AlphaFoldDB" id="A0A0M0JWC7"/>
<evidence type="ECO:0000256" key="1">
    <source>
        <dbReference type="ARBA" id="ARBA00001946"/>
    </source>
</evidence>
<evidence type="ECO:0000256" key="5">
    <source>
        <dbReference type="ARBA" id="ARBA00022842"/>
    </source>
</evidence>
<gene>
    <name evidence="7" type="ORF">Ctob_010713</name>
</gene>
<dbReference type="Gene3D" id="3.30.540.10">
    <property type="entry name" value="Fructose-1,6-Bisphosphatase, subunit A, domain 1"/>
    <property type="match status" value="1"/>
</dbReference>
<evidence type="ECO:0000256" key="4">
    <source>
        <dbReference type="ARBA" id="ARBA00022801"/>
    </source>
</evidence>
<dbReference type="OrthoDB" id="411145at2759"/>
<dbReference type="Proteomes" id="UP000037460">
    <property type="component" value="Unassembled WGS sequence"/>
</dbReference>
<accession>A0A0M0JWC7</accession>
<feature type="binding site" evidence="6">
    <location>
        <position position="102"/>
    </location>
    <ligand>
        <name>Mg(2+)</name>
        <dbReference type="ChEBI" id="CHEBI:18420"/>
        <label>1</label>
        <note>catalytic</note>
    </ligand>
</feature>
<dbReference type="PANTHER" id="PTHR43200">
    <property type="entry name" value="PHOSPHATASE"/>
    <property type="match status" value="1"/>
</dbReference>
<dbReference type="PANTHER" id="PTHR43200:SF4">
    <property type="entry name" value="PAP-SPECIFIC PHOSPHATASE, MITOCHONDRIAL-RELATED"/>
    <property type="match status" value="1"/>
</dbReference>
<dbReference type="Gene3D" id="3.40.190.80">
    <property type="match status" value="1"/>
</dbReference>
<keyword evidence="8" id="KW-1185">Reference proteome</keyword>
<evidence type="ECO:0000256" key="3">
    <source>
        <dbReference type="ARBA" id="ARBA00022723"/>
    </source>
</evidence>
<dbReference type="SUPFAM" id="SSF56655">
    <property type="entry name" value="Carbohydrate phosphatase"/>
    <property type="match status" value="1"/>
</dbReference>
<dbReference type="GO" id="GO:0008441">
    <property type="term" value="F:3'(2'),5'-bisphosphate nucleotidase activity"/>
    <property type="evidence" value="ECO:0007669"/>
    <property type="project" value="TreeGrafter"/>
</dbReference>
<dbReference type="InterPro" id="IPR051090">
    <property type="entry name" value="Inositol_monoP_superfamily"/>
</dbReference>
<comment type="cofactor">
    <cofactor evidence="1 6">
        <name>Mg(2+)</name>
        <dbReference type="ChEBI" id="CHEBI:18420"/>
    </cofactor>
</comment>
<reference evidence="8" key="1">
    <citation type="journal article" date="2015" name="PLoS Genet.">
        <title>Genome Sequence and Transcriptome Analyses of Chrysochromulina tobin: Metabolic Tools for Enhanced Algal Fitness in the Prominent Order Prymnesiales (Haptophyceae).</title>
        <authorList>
            <person name="Hovde B.T."/>
            <person name="Deodato C.R."/>
            <person name="Hunsperger H.M."/>
            <person name="Ryken S.A."/>
            <person name="Yost W."/>
            <person name="Jha R.K."/>
            <person name="Patterson J."/>
            <person name="Monnat R.J. Jr."/>
            <person name="Barlow S.B."/>
            <person name="Starkenburg S.R."/>
            <person name="Cattolico R.A."/>
        </authorList>
    </citation>
    <scope>NUCLEOTIDE SEQUENCE</scope>
    <source>
        <strain evidence="8">CCMP291</strain>
    </source>
</reference>
<dbReference type="PROSITE" id="PS00629">
    <property type="entry name" value="IMP_1"/>
    <property type="match status" value="1"/>
</dbReference>
<feature type="binding site" evidence="6">
    <location>
        <position position="105"/>
    </location>
    <ligand>
        <name>Mg(2+)</name>
        <dbReference type="ChEBI" id="CHEBI:18420"/>
        <label>1</label>
        <note>catalytic</note>
    </ligand>
</feature>
<evidence type="ECO:0000256" key="2">
    <source>
        <dbReference type="ARBA" id="ARBA00009759"/>
    </source>
</evidence>
<evidence type="ECO:0000313" key="8">
    <source>
        <dbReference type="Proteomes" id="UP000037460"/>
    </source>
</evidence>
<organism evidence="7 8">
    <name type="scientific">Chrysochromulina tobinii</name>
    <dbReference type="NCBI Taxonomy" id="1460289"/>
    <lineage>
        <taxon>Eukaryota</taxon>
        <taxon>Haptista</taxon>
        <taxon>Haptophyta</taxon>
        <taxon>Prymnesiophyceae</taxon>
        <taxon>Prymnesiales</taxon>
        <taxon>Chrysochromulinaceae</taxon>
        <taxon>Chrysochromulina</taxon>
    </lineage>
</organism>
<sequence length="299" mass="31702">MDACDTQAGVSFIKPGDDTPVTAADFAIQGLVAAALKDQFPADRFMGEEDAGDLRGDAALRSLALRLCNEHGGERSEEAFLAAVDSGLEPPRGKGERTWVLDPIDGTKGFMTGEGFVIGLALVDADGYALLGVMGVPPEEESPPIMAAVRGHGLRWWTAEGTAPVTYEPPKPAWAARPELSAPWLISPQKASAVCKPFGTLEPSVVCCGAMIKYFQVAAGRHVGFIQYEEELKAWDHACGLICVDESGGRATDAEGGQVAFDGRQFAVKGGIVCASRWAMKGQRQALLKAARRPGTEPE</sequence>
<comment type="similarity">
    <text evidence="2">Belongs to the inositol monophosphatase superfamily.</text>
</comment>
<feature type="binding site" evidence="6">
    <location>
        <position position="236"/>
    </location>
    <ligand>
        <name>Mg(2+)</name>
        <dbReference type="ChEBI" id="CHEBI:18420"/>
        <label>1</label>
        <note>catalytic</note>
    </ligand>
</feature>
<keyword evidence="3 6" id="KW-0479">Metal-binding</keyword>
<keyword evidence="4" id="KW-0378">Hydrolase</keyword>
<feature type="binding site" evidence="6">
    <location>
        <position position="48"/>
    </location>
    <ligand>
        <name>Mg(2+)</name>
        <dbReference type="ChEBI" id="CHEBI:18420"/>
        <label>1</label>
        <note>catalytic</note>
    </ligand>
</feature>
<dbReference type="EMBL" id="JWZX01002226">
    <property type="protein sequence ID" value="KOO30438.1"/>
    <property type="molecule type" value="Genomic_DNA"/>
</dbReference>
<keyword evidence="5 6" id="KW-0460">Magnesium</keyword>
<dbReference type="GO" id="GO:0000103">
    <property type="term" value="P:sulfate assimilation"/>
    <property type="evidence" value="ECO:0007669"/>
    <property type="project" value="TreeGrafter"/>
</dbReference>
<proteinExistence type="inferred from homology"/>
<name>A0A0M0JWC7_9EUKA</name>
<feature type="binding site" evidence="6">
    <location>
        <position position="104"/>
    </location>
    <ligand>
        <name>Mg(2+)</name>
        <dbReference type="ChEBI" id="CHEBI:18420"/>
        <label>1</label>
        <note>catalytic</note>
    </ligand>
</feature>
<dbReference type="InterPro" id="IPR000760">
    <property type="entry name" value="Inositol_monophosphatase-like"/>
</dbReference>
<dbReference type="InterPro" id="IPR020583">
    <property type="entry name" value="Inositol_monoP_metal-BS"/>
</dbReference>